<reference evidence="2" key="1">
    <citation type="submission" date="2015-06" db="EMBL/GenBank/DDBJ databases">
        <title>Chloroplast phylogenomic data from the green algal order Sphaeropleales (Chlorophyceae, Chlorophyta) reveal complex patterns of sequence evolution.</title>
        <authorList>
            <person name="Fucikova K."/>
            <person name="Lewis P.O."/>
            <person name="Lewis L.A."/>
        </authorList>
    </citation>
    <scope>NUCLEOTIDE SEQUENCE</scope>
    <source>
        <strain evidence="2">SAG 43.81</strain>
    </source>
</reference>
<name>A0A140HAA1_9CHLO</name>
<feature type="transmembrane region" description="Helical" evidence="1">
    <location>
        <begin position="1937"/>
        <end position="1954"/>
    </location>
</feature>
<keyword evidence="2" id="KW-0132">Cell division</keyword>
<keyword evidence="2" id="KW-0131">Cell cycle</keyword>
<dbReference type="Gene3D" id="3.40.50.300">
    <property type="entry name" value="P-loop containing nucleotide triphosphate hydrolases"/>
    <property type="match status" value="1"/>
</dbReference>
<dbReference type="RefSeq" id="YP_009238222.1">
    <property type="nucleotide sequence ID" value="NC_029673.1"/>
</dbReference>
<proteinExistence type="predicted"/>
<keyword evidence="1" id="KW-0472">Membrane</keyword>
<feature type="transmembrane region" description="Helical" evidence="1">
    <location>
        <begin position="1906"/>
        <end position="1925"/>
    </location>
</feature>
<keyword evidence="1" id="KW-1133">Transmembrane helix</keyword>
<evidence type="ECO:0000313" key="2">
    <source>
        <dbReference type="EMBL" id="AMO01100.1"/>
    </source>
</evidence>
<keyword evidence="1" id="KW-0812">Transmembrane</keyword>
<dbReference type="SUPFAM" id="SSF52540">
    <property type="entry name" value="P-loop containing nucleoside triphosphate hydrolases"/>
    <property type="match status" value="1"/>
</dbReference>
<sequence>MQSQKIIRKKFSKKYDFLETSLFEFLNWRQVSHFGGFCTDPKNDPQNQFIISNKNNLTSERILLKESLNLSKTAFFSEDQNSVHQTQAKSFKKINRNFSLGSELNDFSFNDSDVLKKIFFEKMNLLQLHISDFVKNQKPGDFFPQKKRFMQYWIFPLLGFVGLTWNKNPSFPILFSQNQSNPFKTSLLESSKNNDTSIFDSKMLILKNKDIHLTENLFYKEKVSDNSIASVFPFEKKFQKQNKLEKNFTDLYSFSKVYKKQIPYANVQGANSKNHSIDLNKNYENISKNFENQIQILNKFYLNELQKRIFIVFSQKNNKNSQVQNKKNFFNSNQTQFSNEFLVTFETSFQKETKPNTENFSKSFFWVNSIFSWNWFDLKLDFPLNQNSKKTLLFEVDTPIFYEKCTQKIDPIPAIFFKNIPFFKLNSLNISKNTTFFDNIIDINGSTSTFLVCDDSQMQRPIIPTNTKISLENPYLNHANIRKSNEVFNFQFQPSIYDINISSNKKLLPFENTEILTPIHSYNKAKLILENITKICELAKSLDNETNQLKTVSIYSLNKLKNKEKLFNNNLNKSKLLYNLEKLLNNSHTESKFSLLMLNNKKSFKFVDLNNQKSKNNSTISKKSLFASTMLVQPKNYKKESSFIKLTTKKLNFDLDRVFLFKNFMTFESEIQKQIQKQKQNIYNSKQLTKLDNISSNQKSISIYNTRKNILFFNQNLFKSYKKLKYTKNSGLLLLPTTLKETKSKFKQIPQMKKLTYELILLNYLKNSTEFPISFAFLKPHFKNKIALLKKSRDSAFDKSYLIPNQNNNVFQTKQTTDENYSIQTMVVQEKKQNEFILNEKLLNKFKKVQKMLIDLNKFSQAFELQTKSEGYGLNLNDSKNPIQLENPIVFSGLHYPILFNQSNNQSKKTPFNWKSFINWRTSYCFSNGIGSDFFLEKPNEKAFINFSNFEINSKQSYFTSEFSKKMIFTKANNTNDLIAKNSNQPLLKQSFQSDLKNNWILYINSFSIKFTYFLNNLSKQISNVLKKQPFYFFETNHNLTQISKGISSDSFPTISNKFRLRKKFIKRKKWLNKSVWVKSMDFKEKNKKEKIFRTLLSYKSSNNSNKNTMLSSNLLFSKKKQERNPFLKQSFKSPIEKEFIYQILNRLKTRMKNQVLLLNRRFNKNKKKKIYKKLHIKFKVNRQIPFVFETSLSFLKPRFKNSKAKKVQNKVFLKRNLKNEKQKKRNEISLNYLLKRIGFVFLSESKVNKNLVNTKISAAFDNVKSGNESLNLSISENLLFKRLEKEKSLQKKRRRKKLKLETRRRKKRKRFYPRPIWLRYSLYKKFLTSRHNKFFYFETNFFSKAKKIQKLNKKHLKSKSILFSSFYKKNKSNFQKLGLKNGKFKKIIYRNNKQKWGSFIQDTPTFEKMSLKKFSLATKLPIYQNQEFYKISNQIMNEFQPLCWKSYWLRSNLTPYMNRIQKNFQKMKQIEKSEHTIDSFRSFLSSLLGFHLIDFSLNLEKFVETKGVPQFSQNLSFYSHFKNTFENQHEFYVSNLSVFERTRNIAEYNRILFERISEILKNVKSNMNLDGQNQAKSYKLSHSKFSFGKKESKNIQKKNFWNNLALKTTPNLTAFSPFTIFSNLNNNSSLKPYGSNATLRVFWSFNKTNIFTFKEKNQIRDLWESYKVREQSKSNQTRKFLLKSLKLFSPSLTSLEQKTLKTPGSKKMNRSTIQKFEKIQKKLYYSALFQKNSHILNLLNNSLEGAQKTSTSGQTLGKQVYKTIVSNENSKHYESFLRQFKFHLKSKLFFISKKDFINKKNLFEMKNPTIPFEKPRVSKSSTFFWWSSKNYQMPFNLNSLNLFDNIPSSNTPFADAQELILKRSFKNQASILKLPRSEASNKDFKIENLNQSQRFIPVLEISTKWIWICSILFHLCILFSFIRIPELRGLFKFQALVFYKICNSYFIVLYSIYDLLKKYKQQTIQSLSILPKLSSLKPFDFAETNSSYESSNKKKPNSLFSLKTKDFQKLYKNESSDVLKLCLKTTEFYKLLEKLEKEANFANSNTFNENKISKVPLVSFNNIKSIEPKGILKKEKLRVFGASNNFFQIELMKQKLHSWQKIFMNQIFKNRIKNREILLDKTFPTQINSESLIINNSFIKYLEFVNSKNLKLTNRKQWNSRNNENIEIRKKRTVKEKIFEWNLNVPRIYSFDWFSSLKIKVLKTTGVQTNLASQSPFIYSFSKNLKQLFYSKIILNQPLSITNVFQKILYKQVTYNNMKFQTQVALSLLFLTKSTVILSSNIVQLSYQLLLKIIDLFESLLLVVYKFLEKPAELMIEWIAQIFLIEWSSDISTFIPETLDTNFWNSFQKFSRSSRILGGSVIDFQNYSNSCLFFQLPQQLFSSNNMVNTNVIQSFFLFPISNTIGYLMQRRLWCFFHLFLESIFKPDMDLMVRQKKGQIFWDIWAEILIQAAEKYNINIPSLTSLKEEQEKLIERLLQDSSFFYQYDSKSLNNQTLNQNTDLALTKASDVFKQNLKTKTTLQTFHSFSNLSLDLKSEAYFETLFQTNGFLKRNFKINNTNASKFTQNTDFSIFSLLNNEALFLDSYRLKNWSSNQYVTSQATDTDLFMDISPPKSFQHVHFMKYYEPIQYTLGSIMCEVYSGLFSMKVSKNLLIVGSKPQNGVRGFNTNQKFSPFNSQSSLSYGSLMIQALAGETEMKMMIDNAHRYASIQRGVAVGMKLLRDVFESIALQTPSFFLIEDIHVIGERRPMLISDDENSKAMQSVFGLEQDEVHEKNQLIYQLSRHAITDFRRPYKGDFSMLIPTNQYNSDLYKFSKYQTILKSSAQKIQKKHPLPIPSIESQLNTQNSANELNSNKSSEVFSRLQILSEKFFAPPATSPFTILMMKEQKKLKPKKMVKQISWAKSFSSIDPASSKETESIRVKVALLADITLRNFSVKLDMITDLLVIVDSVRSNRGFVVFATTHVPSILDPALRRPGRFDETIALPMFPNLMNRWGIFEMSFSNEFNSQKNISDIFRIFPNASERNILEATLPKQMDGKAIEIYDRLDYGMLTQNLTHTQISDMISKTKLFLLNPSHFNLTNKVYNSKINAFSTLMLKKQTNLYPKFQVNIFSKNPIYSPTQAFETLFMDYNSIPYLTDSKKSFKNNNNVLQAYSNSNVIKTTHTISLAYSKVGSFMILLDFLKDQTSYSLMNWSSVLDDMSPVLYNSLYSPNSEFKNNMMQFLGGKVAEFFVASNQRSGMNLNNNFNSGVFQKNSGKLLSKVSSFSLIDQQIQHQSWRSTTTFIFSILQKRYLYNKNLIVSKMLSFENPNRSSLKEPPSPPASSLLMPSKKYENFKRTERDFQQKSIFSIHEKMQMHQKQRFLKKLYNQPIQEYFQSQIFENRLTTFSSSFKELASLDSILLKTSSSHSYYKNRFLMRHRFSLINQWWNGQLAEHNAETTYLSDVDWRSMYVQSMNKNQNTEIQLTTLPISLSGELVDSQILNKSLTPIQARLNQKHDQADQFIDFPDAEQHYNPRSRRWFLHTNSWNYWLSFENALQYEIYSHFIMESFYKTYIYFNKNRELLDYFVFKFLQKGSLKELDFIFTFSRFYIK</sequence>
<protein>
    <submittedName>
        <fullName evidence="2">Cell division protein</fullName>
    </submittedName>
</protein>
<dbReference type="Gene3D" id="1.10.8.60">
    <property type="match status" value="1"/>
</dbReference>
<organism evidence="2">
    <name type="scientific">Chlorotetraedron incus</name>
    <dbReference type="NCBI Taxonomy" id="162317"/>
    <lineage>
        <taxon>Eukaryota</taxon>
        <taxon>Viridiplantae</taxon>
        <taxon>Chlorophyta</taxon>
        <taxon>core chlorophytes</taxon>
        <taxon>Chlorophyceae</taxon>
        <taxon>CS clade</taxon>
        <taxon>Sphaeropleales</taxon>
        <taxon>Neochloridaceae</taxon>
        <taxon>Chlorotetraedron</taxon>
    </lineage>
</organism>
<gene>
    <name evidence="2" type="primary">ftsH</name>
    <name evidence="2" type="ORF">VU22_13</name>
</gene>
<dbReference type="GO" id="GO:0051301">
    <property type="term" value="P:cell division"/>
    <property type="evidence" value="ECO:0007669"/>
    <property type="project" value="UniProtKB-KW"/>
</dbReference>
<evidence type="ECO:0000256" key="1">
    <source>
        <dbReference type="SAM" id="Phobius"/>
    </source>
</evidence>
<dbReference type="GeneID" id="27074074"/>
<keyword evidence="2" id="KW-0150">Chloroplast</keyword>
<accession>A0A140HAA1</accession>
<keyword evidence="2" id="KW-0934">Plastid</keyword>
<geneLocation type="chloroplast" evidence="2"/>
<dbReference type="EMBL" id="KT199252">
    <property type="protein sequence ID" value="AMO01100.1"/>
    <property type="molecule type" value="Genomic_DNA"/>
</dbReference>
<dbReference type="InterPro" id="IPR027417">
    <property type="entry name" value="P-loop_NTPase"/>
</dbReference>